<dbReference type="Gene3D" id="3.30.390.80">
    <property type="entry name" value="DNA repair protein Rad52/59/22"/>
    <property type="match status" value="1"/>
</dbReference>
<dbReference type="FunFam" id="3.30.390.80:FF:000001">
    <property type="entry name" value="DNA repair protein RAD52 homolog"/>
    <property type="match status" value="1"/>
</dbReference>
<feature type="region of interest" description="Disordered" evidence="7">
    <location>
        <begin position="237"/>
        <end position="368"/>
    </location>
</feature>
<dbReference type="InterPro" id="IPR004585">
    <property type="entry name" value="DNA_recomb/repair_Rad52"/>
</dbReference>
<evidence type="ECO:0000256" key="6">
    <source>
        <dbReference type="ARBA" id="ARBA00077224"/>
    </source>
</evidence>
<evidence type="ECO:0000256" key="5">
    <source>
        <dbReference type="ARBA" id="ARBA00023204"/>
    </source>
</evidence>
<dbReference type="GO" id="GO:0003697">
    <property type="term" value="F:single-stranded DNA binding"/>
    <property type="evidence" value="ECO:0007669"/>
    <property type="project" value="UniProtKB-ARBA"/>
</dbReference>
<dbReference type="GeneID" id="11521393"/>
<evidence type="ECO:0000256" key="2">
    <source>
        <dbReference type="ARBA" id="ARBA00022763"/>
    </source>
</evidence>
<feature type="compositionally biased region" description="Pro residues" evidence="7">
    <location>
        <begin position="459"/>
        <end position="469"/>
    </location>
</feature>
<feature type="compositionally biased region" description="Low complexity" evidence="7">
    <location>
        <begin position="470"/>
        <end position="494"/>
    </location>
</feature>
<evidence type="ECO:0000256" key="1">
    <source>
        <dbReference type="ARBA" id="ARBA00006638"/>
    </source>
</evidence>
<feature type="compositionally biased region" description="Low complexity" evidence="7">
    <location>
        <begin position="323"/>
        <end position="333"/>
    </location>
</feature>
<dbReference type="OrthoDB" id="206565at2759"/>
<dbReference type="EMBL" id="CP003009">
    <property type="protein sequence ID" value="AEO63503.1"/>
    <property type="molecule type" value="Genomic_DNA"/>
</dbReference>
<feature type="region of interest" description="Disordered" evidence="7">
    <location>
        <begin position="387"/>
        <end position="598"/>
    </location>
</feature>
<feature type="compositionally biased region" description="Gly residues" evidence="7">
    <location>
        <begin position="579"/>
        <end position="589"/>
    </location>
</feature>
<dbReference type="SUPFAM" id="SSF54768">
    <property type="entry name" value="dsRNA-binding domain-like"/>
    <property type="match status" value="1"/>
</dbReference>
<dbReference type="STRING" id="578455.G2QSM1"/>
<proteinExistence type="inferred from homology"/>
<organism evidence="8 9">
    <name type="scientific">Thermothielavioides terrestris (strain ATCC 38088 / NRRL 8126)</name>
    <name type="common">Thielavia terrestris</name>
    <dbReference type="NCBI Taxonomy" id="578455"/>
    <lineage>
        <taxon>Eukaryota</taxon>
        <taxon>Fungi</taxon>
        <taxon>Dikarya</taxon>
        <taxon>Ascomycota</taxon>
        <taxon>Pezizomycotina</taxon>
        <taxon>Sordariomycetes</taxon>
        <taxon>Sordariomycetidae</taxon>
        <taxon>Sordariales</taxon>
        <taxon>Chaetomiaceae</taxon>
        <taxon>Thermothielavioides</taxon>
        <taxon>Thermothielavioides terrestris</taxon>
    </lineage>
</organism>
<accession>G2QSM1</accession>
<dbReference type="HOGENOM" id="CLU_011431_4_0_1"/>
<comment type="similarity">
    <text evidence="1">Belongs to the RAD52 family.</text>
</comment>
<reference evidence="8 9" key="1">
    <citation type="journal article" date="2011" name="Nat. Biotechnol.">
        <title>Comparative genomic analysis of the thermophilic biomass-degrading fungi Myceliophthora thermophila and Thielavia terrestris.</title>
        <authorList>
            <person name="Berka R.M."/>
            <person name="Grigoriev I.V."/>
            <person name="Otillar R."/>
            <person name="Salamov A."/>
            <person name="Grimwood J."/>
            <person name="Reid I."/>
            <person name="Ishmael N."/>
            <person name="John T."/>
            <person name="Darmond C."/>
            <person name="Moisan M.-C."/>
            <person name="Henrissat B."/>
            <person name="Coutinho P.M."/>
            <person name="Lombard V."/>
            <person name="Natvig D.O."/>
            <person name="Lindquist E."/>
            <person name="Schmutz J."/>
            <person name="Lucas S."/>
            <person name="Harris P."/>
            <person name="Powlowski J."/>
            <person name="Bellemare A."/>
            <person name="Taylor D."/>
            <person name="Butler G."/>
            <person name="de Vries R.P."/>
            <person name="Allijn I.E."/>
            <person name="van den Brink J."/>
            <person name="Ushinsky S."/>
            <person name="Storms R."/>
            <person name="Powell A.J."/>
            <person name="Paulsen I.T."/>
            <person name="Elbourne L.D.H."/>
            <person name="Baker S.E."/>
            <person name="Magnuson J."/>
            <person name="LaBoissiere S."/>
            <person name="Clutterbuck A.J."/>
            <person name="Martinez D."/>
            <person name="Wogulis M."/>
            <person name="de Leon A.L."/>
            <person name="Rey M.W."/>
            <person name="Tsang A."/>
        </authorList>
    </citation>
    <scope>NUCLEOTIDE SEQUENCE [LARGE SCALE GENOMIC DNA]</scope>
    <source>
        <strain evidence="9">ATCC 38088 / NRRL 8126</strain>
    </source>
</reference>
<dbReference type="InterPro" id="IPR007232">
    <property type="entry name" value="Rad52_Rad59_Rad22"/>
</dbReference>
<protein>
    <recommendedName>
        <fullName evidence="6">RAD52 homolog</fullName>
    </recommendedName>
</protein>
<dbReference type="GO" id="GO:0000730">
    <property type="term" value="P:DNA recombinase assembly"/>
    <property type="evidence" value="ECO:0007669"/>
    <property type="project" value="InterPro"/>
</dbReference>
<feature type="compositionally biased region" description="Polar residues" evidence="7">
    <location>
        <begin position="285"/>
        <end position="299"/>
    </location>
</feature>
<dbReference type="KEGG" id="ttt:THITE_2108868"/>
<name>G2QSM1_THETT</name>
<feature type="compositionally biased region" description="Polar residues" evidence="7">
    <location>
        <begin position="339"/>
        <end position="350"/>
    </location>
</feature>
<dbReference type="Proteomes" id="UP000008181">
    <property type="component" value="Chromosome 1"/>
</dbReference>
<gene>
    <name evidence="8" type="ORF">THITE_2108868</name>
</gene>
<dbReference type="PANTHER" id="PTHR12132">
    <property type="entry name" value="DNA REPAIR AND RECOMBINATION PROTEIN RAD52, RAD59"/>
    <property type="match status" value="1"/>
</dbReference>
<keyword evidence="4" id="KW-0233">DNA recombination</keyword>
<dbReference type="AlphaFoldDB" id="G2QSM1"/>
<keyword evidence="5" id="KW-0234">DNA repair</keyword>
<dbReference type="Pfam" id="PF04098">
    <property type="entry name" value="Rad52_Rad22"/>
    <property type="match status" value="1"/>
</dbReference>
<dbReference type="RefSeq" id="XP_003649839.1">
    <property type="nucleotide sequence ID" value="XM_003649791.1"/>
</dbReference>
<feature type="region of interest" description="Disordered" evidence="7">
    <location>
        <begin position="192"/>
        <end position="215"/>
    </location>
</feature>
<keyword evidence="2" id="KW-0227">DNA damage</keyword>
<dbReference type="InterPro" id="IPR042525">
    <property type="entry name" value="Rad52_Rad59_Rad22_sf"/>
</dbReference>
<feature type="compositionally biased region" description="Basic and acidic residues" evidence="7">
    <location>
        <begin position="192"/>
        <end position="208"/>
    </location>
</feature>
<dbReference type="NCBIfam" id="TIGR00607">
    <property type="entry name" value="rad52"/>
    <property type="match status" value="1"/>
</dbReference>
<evidence type="ECO:0000256" key="3">
    <source>
        <dbReference type="ARBA" id="ARBA00023125"/>
    </source>
</evidence>
<dbReference type="PANTHER" id="PTHR12132:SF1">
    <property type="entry name" value="DNA REPAIR PROTEIN RAD52 HOMOLOG"/>
    <property type="match status" value="1"/>
</dbReference>
<evidence type="ECO:0000256" key="7">
    <source>
        <dbReference type="SAM" id="MobiDB-lite"/>
    </source>
</evidence>
<evidence type="ECO:0000313" key="9">
    <source>
        <dbReference type="Proteomes" id="UP000008181"/>
    </source>
</evidence>
<feature type="compositionally biased region" description="Low complexity" evidence="7">
    <location>
        <begin position="356"/>
        <end position="368"/>
    </location>
</feature>
<dbReference type="GO" id="GO:0006312">
    <property type="term" value="P:mitotic recombination"/>
    <property type="evidence" value="ECO:0007669"/>
    <property type="project" value="TreeGrafter"/>
</dbReference>
<evidence type="ECO:0000256" key="4">
    <source>
        <dbReference type="ARBA" id="ARBA00023172"/>
    </source>
</evidence>
<feature type="compositionally biased region" description="Polar residues" evidence="7">
    <location>
        <begin position="245"/>
        <end position="259"/>
    </location>
</feature>
<dbReference type="GO" id="GO:0045002">
    <property type="term" value="P:double-strand break repair via single-strand annealing"/>
    <property type="evidence" value="ECO:0007669"/>
    <property type="project" value="InterPro"/>
</dbReference>
<keyword evidence="3" id="KW-0238">DNA-binding</keyword>
<dbReference type="InterPro" id="IPR041247">
    <property type="entry name" value="Rad52_fam"/>
</dbReference>
<dbReference type="eggNOG" id="KOG4141">
    <property type="taxonomic scope" value="Eukaryota"/>
</dbReference>
<keyword evidence="9" id="KW-1185">Reference proteome</keyword>
<feature type="compositionally biased region" description="Polar residues" evidence="7">
    <location>
        <begin position="502"/>
        <end position="512"/>
    </location>
</feature>
<evidence type="ECO:0000313" key="8">
    <source>
        <dbReference type="EMBL" id="AEO63503.1"/>
    </source>
</evidence>
<dbReference type="GO" id="GO:0005634">
    <property type="term" value="C:nucleus"/>
    <property type="evidence" value="ECO:0007669"/>
    <property type="project" value="InterPro"/>
</dbReference>
<sequence>MPAPGDQHTSIANPFAEPQQRISEYTAQEIATLQSRLEKQLGPEYLSTRSGPSGQKVHYITAEKCIALANEVFGFNGWSSSIQNIQVDFVEEHPQTLRVNIGLSVIVRVTLRDGTYHEDLGYGHTENCKGKAAAFEKAKKEGTTDALKRALRHFGNVLGNCIYDKAYLAKVTKMKVAHPKFDETGLHRHPDFVVKKEPVDGETSKEKGAPPAQYSDFSFEDFLGELDEADFNISEEGHPDEVLLPNSNETDSNQSNASNRNHHQPDNGGNSSMQPPGRQLARTASAGNNPPRQAPQTPVQQPPRPNTNSFPGAQSKGPPAAAPPQQQFNQNRPAPQPNHANQTPNPQAQMTPPPAAGVNAAAPGGEPVGFLTSKAVKLLSEEEIIKGAIAPIAGQVFNPRLESPSIRRTPGIDHSVTKPLSKSGKHVPPKNHVDLDDATDPDTAAFSKKPTSAPGQQQRPPPPPAPPPQQQQQQQHHQLQQNQPPGGAGPARPAGGPPGRPTNVNVVNPQLDQTRKIGAPVVSSSPIGNRGQFRPPTVKRPAAGDLPTGPPGAKTSGGAGATNPRVPLGDVSNSSVRGNDGGADAGPGGPEVKRQRIS</sequence>